<dbReference type="PANTHER" id="PTHR31933">
    <property type="entry name" value="O-FUCOSYLTRANSFERASE 2-RELATED"/>
    <property type="match status" value="1"/>
</dbReference>
<evidence type="ECO:0000256" key="1">
    <source>
        <dbReference type="ARBA" id="ARBA00007737"/>
    </source>
</evidence>
<dbReference type="AlphaFoldDB" id="A0A388JVH6"/>
<dbReference type="Proteomes" id="UP000265515">
    <property type="component" value="Unassembled WGS sequence"/>
</dbReference>
<reference evidence="7 8" key="1">
    <citation type="journal article" date="2018" name="Cell">
        <title>The Chara Genome: Secondary Complexity and Implications for Plant Terrestrialization.</title>
        <authorList>
            <person name="Nishiyama T."/>
            <person name="Sakayama H."/>
            <person name="Vries J.D."/>
            <person name="Buschmann H."/>
            <person name="Saint-Marcoux D."/>
            <person name="Ullrich K.K."/>
            <person name="Haas F.B."/>
            <person name="Vanderstraeten L."/>
            <person name="Becker D."/>
            <person name="Lang D."/>
            <person name="Vosolsobe S."/>
            <person name="Rombauts S."/>
            <person name="Wilhelmsson P.K.I."/>
            <person name="Janitza P."/>
            <person name="Kern R."/>
            <person name="Heyl A."/>
            <person name="Rumpler F."/>
            <person name="Villalobos L.I.A.C."/>
            <person name="Clay J.M."/>
            <person name="Skokan R."/>
            <person name="Toyoda A."/>
            <person name="Suzuki Y."/>
            <person name="Kagoshima H."/>
            <person name="Schijlen E."/>
            <person name="Tajeshwar N."/>
            <person name="Catarino B."/>
            <person name="Hetherington A.J."/>
            <person name="Saltykova A."/>
            <person name="Bonnot C."/>
            <person name="Breuninger H."/>
            <person name="Symeonidi A."/>
            <person name="Radhakrishnan G.V."/>
            <person name="Van Nieuwerburgh F."/>
            <person name="Deforce D."/>
            <person name="Chang C."/>
            <person name="Karol K.G."/>
            <person name="Hedrich R."/>
            <person name="Ulvskov P."/>
            <person name="Glockner G."/>
            <person name="Delwiche C.F."/>
            <person name="Petrasek J."/>
            <person name="Van de Peer Y."/>
            <person name="Friml J."/>
            <person name="Beilby M."/>
            <person name="Dolan L."/>
            <person name="Kohara Y."/>
            <person name="Sugano S."/>
            <person name="Fujiyama A."/>
            <person name="Delaux P.-M."/>
            <person name="Quint M."/>
            <person name="TheiBen G."/>
            <person name="Hagemann M."/>
            <person name="Harholt J."/>
            <person name="Dunand C."/>
            <person name="Zachgo S."/>
            <person name="Langdale J."/>
            <person name="Maumus F."/>
            <person name="Straeten D.V.D."/>
            <person name="Gould S.B."/>
            <person name="Rensing S.A."/>
        </authorList>
    </citation>
    <scope>NUCLEOTIDE SEQUENCE [LARGE SCALE GENOMIC DNA]</scope>
    <source>
        <strain evidence="7 8">S276</strain>
    </source>
</reference>
<feature type="region of interest" description="Disordered" evidence="6">
    <location>
        <begin position="197"/>
        <end position="259"/>
    </location>
</feature>
<dbReference type="GO" id="GO:0006004">
    <property type="term" value="P:fucose metabolic process"/>
    <property type="evidence" value="ECO:0007669"/>
    <property type="project" value="UniProtKB-KW"/>
</dbReference>
<evidence type="ECO:0000256" key="3">
    <source>
        <dbReference type="ARBA" id="ARBA00023253"/>
    </source>
</evidence>
<keyword evidence="2" id="KW-0808">Transferase</keyword>
<feature type="compositionally biased region" description="Gly residues" evidence="6">
    <location>
        <begin position="212"/>
        <end position="234"/>
    </location>
</feature>
<evidence type="ECO:0000256" key="5">
    <source>
        <dbReference type="ARBA" id="ARBA00030350"/>
    </source>
</evidence>
<sequence length="259" mass="28200">MTASHSAKQDMNNSQVDYDPIGNMSVDSVLLSPMPPNWEAMNFSFNLWKTAQAEQWGVCTQRPSNHAASPSENETNGYLMIAVAGGLNQMRLGVCDAVVVARLLNATLLLPQFDNESWWGDQSKFEDVFDVNKFITTLAPDVRVLPELPKSLKDMPHFTKTVPRHSTLKFYLMEMLPLLKRSDMTMGYDDGIGRRGRGGEIKELHEGNCDSTGGGGEGGVRGGGRGGGGGGRGGGGRDEDEEEEHQDDEDQVAYAAITC</sequence>
<comment type="caution">
    <text evidence="7">The sequence shown here is derived from an EMBL/GenBank/DDBJ whole genome shotgun (WGS) entry which is preliminary data.</text>
</comment>
<dbReference type="InterPro" id="IPR052272">
    <property type="entry name" value="GT106_glycosyltransferase"/>
</dbReference>
<feature type="compositionally biased region" description="Acidic residues" evidence="6">
    <location>
        <begin position="238"/>
        <end position="251"/>
    </location>
</feature>
<dbReference type="Pfam" id="PF10250">
    <property type="entry name" value="O-FucT"/>
    <property type="match status" value="1"/>
</dbReference>
<comment type="similarity">
    <text evidence="1">Belongs to the glycosyltransferase GT106 family.</text>
</comment>
<dbReference type="EMBL" id="BFEA01000023">
    <property type="protein sequence ID" value="GBG61785.1"/>
    <property type="molecule type" value="Genomic_DNA"/>
</dbReference>
<protein>
    <recommendedName>
        <fullName evidence="5">O-fucosyltransferase family protein</fullName>
    </recommendedName>
</protein>
<gene>
    <name evidence="7" type="ORF">CBR_g23744</name>
</gene>
<proteinExistence type="inferred from homology"/>
<evidence type="ECO:0000256" key="6">
    <source>
        <dbReference type="SAM" id="MobiDB-lite"/>
    </source>
</evidence>
<dbReference type="GO" id="GO:0016740">
    <property type="term" value="F:transferase activity"/>
    <property type="evidence" value="ECO:0007669"/>
    <property type="project" value="UniProtKB-KW"/>
</dbReference>
<dbReference type="STRING" id="69332.A0A388JVH6"/>
<feature type="compositionally biased region" description="Basic and acidic residues" evidence="6">
    <location>
        <begin position="197"/>
        <end position="208"/>
    </location>
</feature>
<name>A0A388JVH6_CHABU</name>
<evidence type="ECO:0000256" key="4">
    <source>
        <dbReference type="ARBA" id="ARBA00023277"/>
    </source>
</evidence>
<accession>A0A388JVH6</accession>
<dbReference type="Gramene" id="GBG61785">
    <property type="protein sequence ID" value="GBG61785"/>
    <property type="gene ID" value="CBR_g23744"/>
</dbReference>
<evidence type="ECO:0000313" key="7">
    <source>
        <dbReference type="EMBL" id="GBG61785.1"/>
    </source>
</evidence>
<evidence type="ECO:0000313" key="8">
    <source>
        <dbReference type="Proteomes" id="UP000265515"/>
    </source>
</evidence>
<organism evidence="7 8">
    <name type="scientific">Chara braunii</name>
    <name type="common">Braun's stonewort</name>
    <dbReference type="NCBI Taxonomy" id="69332"/>
    <lineage>
        <taxon>Eukaryota</taxon>
        <taxon>Viridiplantae</taxon>
        <taxon>Streptophyta</taxon>
        <taxon>Charophyceae</taxon>
        <taxon>Charales</taxon>
        <taxon>Characeae</taxon>
        <taxon>Chara</taxon>
    </lineage>
</organism>
<evidence type="ECO:0000256" key="2">
    <source>
        <dbReference type="ARBA" id="ARBA00022679"/>
    </source>
</evidence>
<keyword evidence="3" id="KW-0294">Fucose metabolism</keyword>
<keyword evidence="4" id="KW-0119">Carbohydrate metabolism</keyword>
<dbReference type="OrthoDB" id="1714265at2759"/>
<keyword evidence="8" id="KW-1185">Reference proteome</keyword>
<dbReference type="InterPro" id="IPR019378">
    <property type="entry name" value="GDP-Fuc_O-FucTrfase"/>
</dbReference>